<sequence length="59" mass="6676">MRSVIARSLVSPRSFTTASSPNTTKGLKEAVDLRQTMEYYGTLLACVEEENYLMERSSR</sequence>
<reference evidence="2" key="1">
    <citation type="journal article" date="2015" name="Nat. Plants">
        <title>Genome expansion of Arabis alpina linked with retrotransposition and reduced symmetric DNA methylation.</title>
        <authorList>
            <person name="Willing E.M."/>
            <person name="Rawat V."/>
            <person name="Mandakova T."/>
            <person name="Maumus F."/>
            <person name="James G.V."/>
            <person name="Nordstroem K.J."/>
            <person name="Becker C."/>
            <person name="Warthmann N."/>
            <person name="Chica C."/>
            <person name="Szarzynska B."/>
            <person name="Zytnicki M."/>
            <person name="Albani M.C."/>
            <person name="Kiefer C."/>
            <person name="Bergonzi S."/>
            <person name="Castaings L."/>
            <person name="Mateos J.L."/>
            <person name="Berns M.C."/>
            <person name="Bujdoso N."/>
            <person name="Piofczyk T."/>
            <person name="de Lorenzo L."/>
            <person name="Barrero-Sicilia C."/>
            <person name="Mateos I."/>
            <person name="Piednoel M."/>
            <person name="Hagmann J."/>
            <person name="Chen-Min-Tao R."/>
            <person name="Iglesias-Fernandez R."/>
            <person name="Schuster S.C."/>
            <person name="Alonso-Blanco C."/>
            <person name="Roudier F."/>
            <person name="Carbonero P."/>
            <person name="Paz-Ares J."/>
            <person name="Davis S.J."/>
            <person name="Pecinka A."/>
            <person name="Quesneville H."/>
            <person name="Colot V."/>
            <person name="Lysak M.A."/>
            <person name="Weigel D."/>
            <person name="Coupland G."/>
            <person name="Schneeberger K."/>
        </authorList>
    </citation>
    <scope>NUCLEOTIDE SEQUENCE [LARGE SCALE GENOMIC DNA]</scope>
    <source>
        <strain evidence="2">cv. Pajares</strain>
    </source>
</reference>
<name>A0A087H853_ARAAL</name>
<dbReference type="EMBL" id="CM002871">
    <property type="protein sequence ID" value="KFK38305.1"/>
    <property type="molecule type" value="Genomic_DNA"/>
</dbReference>
<dbReference type="Gramene" id="KFK38305">
    <property type="protein sequence ID" value="KFK38305"/>
    <property type="gene ID" value="AALP_AA3G096800"/>
</dbReference>
<evidence type="ECO:0000313" key="1">
    <source>
        <dbReference type="EMBL" id="KFK38305.1"/>
    </source>
</evidence>
<keyword evidence="2" id="KW-1185">Reference proteome</keyword>
<dbReference type="Proteomes" id="UP000029120">
    <property type="component" value="Chromosome 3"/>
</dbReference>
<accession>A0A087H853</accession>
<proteinExistence type="predicted"/>
<organism evidence="1 2">
    <name type="scientific">Arabis alpina</name>
    <name type="common">Alpine rock-cress</name>
    <dbReference type="NCBI Taxonomy" id="50452"/>
    <lineage>
        <taxon>Eukaryota</taxon>
        <taxon>Viridiplantae</taxon>
        <taxon>Streptophyta</taxon>
        <taxon>Embryophyta</taxon>
        <taxon>Tracheophyta</taxon>
        <taxon>Spermatophyta</taxon>
        <taxon>Magnoliopsida</taxon>
        <taxon>eudicotyledons</taxon>
        <taxon>Gunneridae</taxon>
        <taxon>Pentapetalae</taxon>
        <taxon>rosids</taxon>
        <taxon>malvids</taxon>
        <taxon>Brassicales</taxon>
        <taxon>Brassicaceae</taxon>
        <taxon>Arabideae</taxon>
        <taxon>Arabis</taxon>
    </lineage>
</organism>
<gene>
    <name evidence="1" type="ordered locus">AALP_Aa3g096800</name>
</gene>
<evidence type="ECO:0000313" key="2">
    <source>
        <dbReference type="Proteomes" id="UP000029120"/>
    </source>
</evidence>
<protein>
    <submittedName>
        <fullName evidence="1">Uncharacterized protein</fullName>
    </submittedName>
</protein>
<dbReference type="AlphaFoldDB" id="A0A087H853"/>